<reference evidence="3 4" key="1">
    <citation type="journal article" date="2006" name="Int. J. Syst. Evol. Microbiol.">
        <title>Dyella yeojuensis sp. nov., isolated from greenhouse soil in Korea.</title>
        <authorList>
            <person name="Kim B.Y."/>
            <person name="Weon H.Y."/>
            <person name="Lee K.H."/>
            <person name="Seok S.J."/>
            <person name="Kwon S.W."/>
            <person name="Go S.J."/>
            <person name="Stackebrandt E."/>
        </authorList>
    </citation>
    <scope>NUCLEOTIDE SEQUENCE [LARGE SCALE GENOMIC DNA]</scope>
    <source>
        <strain evidence="3 4">DSM 17673</strain>
    </source>
</reference>
<name>A0A7X5QU09_9GAMM</name>
<evidence type="ECO:0000256" key="1">
    <source>
        <dbReference type="ARBA" id="ARBA00007689"/>
    </source>
</evidence>
<dbReference type="Pfam" id="PF03795">
    <property type="entry name" value="YCII"/>
    <property type="match status" value="1"/>
</dbReference>
<dbReference type="EMBL" id="JAAQTL010000001">
    <property type="protein sequence ID" value="NID15285.1"/>
    <property type="molecule type" value="Genomic_DNA"/>
</dbReference>
<dbReference type="InterPro" id="IPR005545">
    <property type="entry name" value="YCII"/>
</dbReference>
<feature type="domain" description="YCII-related" evidence="2">
    <location>
        <begin position="8"/>
        <end position="85"/>
    </location>
</feature>
<keyword evidence="4" id="KW-1185">Reference proteome</keyword>
<dbReference type="SUPFAM" id="SSF54909">
    <property type="entry name" value="Dimeric alpha+beta barrel"/>
    <property type="match status" value="1"/>
</dbReference>
<organism evidence="3 4">
    <name type="scientific">Luteibacter yeojuensis</name>
    <dbReference type="NCBI Taxonomy" id="345309"/>
    <lineage>
        <taxon>Bacteria</taxon>
        <taxon>Pseudomonadati</taxon>
        <taxon>Pseudomonadota</taxon>
        <taxon>Gammaproteobacteria</taxon>
        <taxon>Lysobacterales</taxon>
        <taxon>Rhodanobacteraceae</taxon>
        <taxon>Luteibacter</taxon>
    </lineage>
</organism>
<comment type="caution">
    <text evidence="3">The sequence shown here is derived from an EMBL/GenBank/DDBJ whole genome shotgun (WGS) entry which is preliminary data.</text>
</comment>
<comment type="similarity">
    <text evidence="1">Belongs to the YciI family.</text>
</comment>
<evidence type="ECO:0000313" key="3">
    <source>
        <dbReference type="EMBL" id="NID15285.1"/>
    </source>
</evidence>
<sequence length="94" mass="10329">MNDSLPFYLVLAMRTPDFQPEAGVAHQAFLQDLIEQGLLELTGPFTDGSGGAYILRTTDIETATKIAHNDPLHITGSSTLTVHEWRAHRPRAGE</sequence>
<evidence type="ECO:0000259" key="2">
    <source>
        <dbReference type="Pfam" id="PF03795"/>
    </source>
</evidence>
<dbReference type="RefSeq" id="WP_166699039.1">
    <property type="nucleotide sequence ID" value="NZ_JAAQTL010000001.1"/>
</dbReference>
<dbReference type="PANTHER" id="PTHR37828">
    <property type="entry name" value="GSR2449 PROTEIN"/>
    <property type="match status" value="1"/>
</dbReference>
<protein>
    <recommendedName>
        <fullName evidence="2">YCII-related domain-containing protein</fullName>
    </recommendedName>
</protein>
<proteinExistence type="inferred from homology"/>
<dbReference type="AlphaFoldDB" id="A0A7X5QU09"/>
<dbReference type="InterPro" id="IPR011008">
    <property type="entry name" value="Dimeric_a/b-barrel"/>
</dbReference>
<accession>A0A7X5QU09</accession>
<dbReference type="PANTHER" id="PTHR37828:SF1">
    <property type="entry name" value="YCII-RELATED DOMAIN-CONTAINING PROTEIN"/>
    <property type="match status" value="1"/>
</dbReference>
<dbReference type="Gene3D" id="3.30.70.1060">
    <property type="entry name" value="Dimeric alpha+beta barrel"/>
    <property type="match status" value="1"/>
</dbReference>
<dbReference type="Proteomes" id="UP000518878">
    <property type="component" value="Unassembled WGS sequence"/>
</dbReference>
<evidence type="ECO:0000313" key="4">
    <source>
        <dbReference type="Proteomes" id="UP000518878"/>
    </source>
</evidence>
<gene>
    <name evidence="3" type="ORF">HBF32_07400</name>
</gene>